<dbReference type="Gene3D" id="3.30.460.10">
    <property type="entry name" value="Beta Polymerase, domain 2"/>
    <property type="match status" value="1"/>
</dbReference>
<dbReference type="SUPFAM" id="SSF81301">
    <property type="entry name" value="Nucleotidyltransferase"/>
    <property type="match status" value="1"/>
</dbReference>
<keyword evidence="10" id="KW-1185">Reference proteome</keyword>
<evidence type="ECO:0000256" key="3">
    <source>
        <dbReference type="ARBA" id="ARBA00022695"/>
    </source>
</evidence>
<dbReference type="GO" id="GO:0046872">
    <property type="term" value="F:metal ion binding"/>
    <property type="evidence" value="ECO:0007669"/>
    <property type="project" value="UniProtKB-KW"/>
</dbReference>
<protein>
    <recommendedName>
        <fullName evidence="8">Polymerase beta nucleotidyltransferase domain-containing protein</fullName>
    </recommendedName>
</protein>
<evidence type="ECO:0000256" key="6">
    <source>
        <dbReference type="ARBA" id="ARBA00022840"/>
    </source>
</evidence>
<dbReference type="STRING" id="1246637.MTBBW1_900007"/>
<dbReference type="InterPro" id="IPR043519">
    <property type="entry name" value="NT_sf"/>
</dbReference>
<dbReference type="AlphaFoldDB" id="A0A1W1HL01"/>
<dbReference type="GO" id="GO:0016779">
    <property type="term" value="F:nucleotidyltransferase activity"/>
    <property type="evidence" value="ECO:0007669"/>
    <property type="project" value="UniProtKB-KW"/>
</dbReference>
<keyword evidence="7" id="KW-0460">Magnesium</keyword>
<keyword evidence="3" id="KW-0548">Nucleotidyltransferase</keyword>
<dbReference type="PANTHER" id="PTHR33571">
    <property type="entry name" value="SSL8005 PROTEIN"/>
    <property type="match status" value="1"/>
</dbReference>
<dbReference type="Proteomes" id="UP000191931">
    <property type="component" value="Unassembled WGS sequence"/>
</dbReference>
<keyword evidence="2" id="KW-0808">Transferase</keyword>
<evidence type="ECO:0000256" key="7">
    <source>
        <dbReference type="ARBA" id="ARBA00022842"/>
    </source>
</evidence>
<evidence type="ECO:0000313" key="9">
    <source>
        <dbReference type="EMBL" id="SLM33140.1"/>
    </source>
</evidence>
<dbReference type="CDD" id="cd05403">
    <property type="entry name" value="NT_KNTase_like"/>
    <property type="match status" value="1"/>
</dbReference>
<comment type="cofactor">
    <cofactor evidence="1">
        <name>Mg(2+)</name>
        <dbReference type="ChEBI" id="CHEBI:18420"/>
    </cofactor>
</comment>
<feature type="domain" description="Polymerase beta nucleotidyltransferase" evidence="8">
    <location>
        <begin position="17"/>
        <end position="99"/>
    </location>
</feature>
<accession>A0A1W1HL01</accession>
<dbReference type="InterPro" id="IPR052038">
    <property type="entry name" value="Type-VII_TA_antitoxin"/>
</dbReference>
<evidence type="ECO:0000259" key="8">
    <source>
        <dbReference type="Pfam" id="PF18765"/>
    </source>
</evidence>
<organism evidence="9 10">
    <name type="scientific">Desulfamplus magnetovallimortis</name>
    <dbReference type="NCBI Taxonomy" id="1246637"/>
    <lineage>
        <taxon>Bacteria</taxon>
        <taxon>Pseudomonadati</taxon>
        <taxon>Thermodesulfobacteriota</taxon>
        <taxon>Desulfobacteria</taxon>
        <taxon>Desulfobacterales</taxon>
        <taxon>Desulfobacteraceae</taxon>
        <taxon>Desulfamplus</taxon>
    </lineage>
</organism>
<dbReference type="GO" id="GO:0005524">
    <property type="term" value="F:ATP binding"/>
    <property type="evidence" value="ECO:0007669"/>
    <property type="project" value="UniProtKB-KW"/>
</dbReference>
<evidence type="ECO:0000256" key="5">
    <source>
        <dbReference type="ARBA" id="ARBA00022741"/>
    </source>
</evidence>
<dbReference type="Pfam" id="PF18765">
    <property type="entry name" value="Polbeta"/>
    <property type="match status" value="1"/>
</dbReference>
<dbReference type="PANTHER" id="PTHR33571:SF14">
    <property type="entry name" value="PROTEIN ADENYLYLTRANSFERASE MJ0435-RELATED"/>
    <property type="match status" value="1"/>
</dbReference>
<evidence type="ECO:0000256" key="2">
    <source>
        <dbReference type="ARBA" id="ARBA00022679"/>
    </source>
</evidence>
<reference evidence="9 10" key="1">
    <citation type="submission" date="2017-03" db="EMBL/GenBank/DDBJ databases">
        <authorList>
            <person name="Afonso C.L."/>
            <person name="Miller P.J."/>
            <person name="Scott M.A."/>
            <person name="Spackman E."/>
            <person name="Goraichik I."/>
            <person name="Dimitrov K.M."/>
            <person name="Suarez D.L."/>
            <person name="Swayne D.E."/>
        </authorList>
    </citation>
    <scope>NUCLEOTIDE SEQUENCE [LARGE SCALE GENOMIC DNA]</scope>
    <source>
        <strain evidence="9">PRJEB14757</strain>
    </source>
</reference>
<gene>
    <name evidence="9" type="ORF">MTBBW1_900007</name>
</gene>
<dbReference type="OrthoDB" id="5422227at2"/>
<sequence length="107" mass="12768">MQKHNFSKINIINFIKKQKPFLYKKFGVIKIGLFGSYAKGEQFEDSDIDILVELIEPRFQYIAGLQVYLENKFKKKVEIIRMNESDNSFFGENIKKGVIYVKWIYFK</sequence>
<proteinExistence type="predicted"/>
<name>A0A1W1HL01_9BACT</name>
<dbReference type="EMBL" id="FWEV01000337">
    <property type="protein sequence ID" value="SLM33140.1"/>
    <property type="molecule type" value="Genomic_DNA"/>
</dbReference>
<keyword evidence="6" id="KW-0067">ATP-binding</keyword>
<dbReference type="RefSeq" id="WP_080803293.1">
    <property type="nucleotide sequence ID" value="NZ_LT828544.1"/>
</dbReference>
<evidence type="ECO:0000256" key="4">
    <source>
        <dbReference type="ARBA" id="ARBA00022723"/>
    </source>
</evidence>
<dbReference type="InterPro" id="IPR041633">
    <property type="entry name" value="Polbeta"/>
</dbReference>
<keyword evidence="5" id="KW-0547">Nucleotide-binding</keyword>
<evidence type="ECO:0000313" key="10">
    <source>
        <dbReference type="Proteomes" id="UP000191931"/>
    </source>
</evidence>
<keyword evidence="4" id="KW-0479">Metal-binding</keyword>
<evidence type="ECO:0000256" key="1">
    <source>
        <dbReference type="ARBA" id="ARBA00001946"/>
    </source>
</evidence>